<dbReference type="Gene3D" id="1.20.1720.10">
    <property type="entry name" value="Multidrug resistance protein D"/>
    <property type="match status" value="1"/>
</dbReference>
<keyword evidence="4 7" id="KW-0812">Transmembrane</keyword>
<organism evidence="9 10">
    <name type="scientific">Herbihabitans rhizosphaerae</name>
    <dbReference type="NCBI Taxonomy" id="1872711"/>
    <lineage>
        <taxon>Bacteria</taxon>
        <taxon>Bacillati</taxon>
        <taxon>Actinomycetota</taxon>
        <taxon>Actinomycetes</taxon>
        <taxon>Pseudonocardiales</taxon>
        <taxon>Pseudonocardiaceae</taxon>
        <taxon>Herbihabitans</taxon>
    </lineage>
</organism>
<dbReference type="PROSITE" id="PS00216">
    <property type="entry name" value="SUGAR_TRANSPORT_1"/>
    <property type="match status" value="1"/>
</dbReference>
<sequence length="461" mass="47420">MYHNVVLLFIACAAQFMVVLDVSAVNVALPSMRASLGFTDGGLHWVVNAYVLTFAGFLLAGGRAADLFGRKRVFRTGLALFTAASLAGGLAGTDTVLVVARAAQGLGAAALAPATLTLLTATHQEGPRRTRMLAVWAAVAMVAGASGSVVGGLLTDYLSWRWILLVNVPLGIAGLIAATRVLPDDERTERRRHLDLPGAALATAGLAATTYGVSTIGTHGWATPLLIAGVGALAAFAVYENRFARAPLIPSRLLRSRTVSLGNVVMFLTGACLNPMWYFLTLYLQEVLHYGPLRAGLGFLPLAAVSAVVGARVTPWLMRRADSRLLIIAGAVAGCAGFVWQSAVTPQDGYASGVLGPVLVLAVGLGLLNAPITATATAGVDRADAGAASGLMNTTKQVGGALGLAGLIAVCGTSYTTAFLIMAALLAGTAVVATALPSTVHTRADVPSSRTLGERDATRPR</sequence>
<evidence type="ECO:0000256" key="7">
    <source>
        <dbReference type="SAM" id="Phobius"/>
    </source>
</evidence>
<keyword evidence="6 7" id="KW-0472">Membrane</keyword>
<dbReference type="Pfam" id="PF07690">
    <property type="entry name" value="MFS_1"/>
    <property type="match status" value="1"/>
</dbReference>
<keyword evidence="5 7" id="KW-1133">Transmembrane helix</keyword>
<reference evidence="9 10" key="1">
    <citation type="submission" date="2019-02" db="EMBL/GenBank/DDBJ databases">
        <title>Genomic Encyclopedia of Type Strains, Phase IV (KMG-IV): sequencing the most valuable type-strain genomes for metagenomic binning, comparative biology and taxonomic classification.</title>
        <authorList>
            <person name="Goeker M."/>
        </authorList>
    </citation>
    <scope>NUCLEOTIDE SEQUENCE [LARGE SCALE GENOMIC DNA]</scope>
    <source>
        <strain evidence="9 10">DSM 101727</strain>
    </source>
</reference>
<protein>
    <submittedName>
        <fullName evidence="9">EmrB/QacA subfamily drug resistance transporter</fullName>
    </submittedName>
</protein>
<dbReference type="InterPro" id="IPR036259">
    <property type="entry name" value="MFS_trans_sf"/>
</dbReference>
<evidence type="ECO:0000256" key="6">
    <source>
        <dbReference type="ARBA" id="ARBA00023136"/>
    </source>
</evidence>
<dbReference type="InterPro" id="IPR020846">
    <property type="entry name" value="MFS_dom"/>
</dbReference>
<dbReference type="InterPro" id="IPR011701">
    <property type="entry name" value="MFS"/>
</dbReference>
<feature type="transmembrane region" description="Helical" evidence="7">
    <location>
        <begin position="260"/>
        <end position="280"/>
    </location>
</feature>
<dbReference type="InterPro" id="IPR005829">
    <property type="entry name" value="Sugar_transporter_CS"/>
</dbReference>
<gene>
    <name evidence="9" type="ORF">EV193_101454</name>
</gene>
<feature type="transmembrane region" description="Helical" evidence="7">
    <location>
        <begin position="194"/>
        <end position="213"/>
    </location>
</feature>
<comment type="caution">
    <text evidence="9">The sequence shown here is derived from an EMBL/GenBank/DDBJ whole genome shotgun (WGS) entry which is preliminary data.</text>
</comment>
<dbReference type="SUPFAM" id="SSF103473">
    <property type="entry name" value="MFS general substrate transporter"/>
    <property type="match status" value="1"/>
</dbReference>
<feature type="transmembrane region" description="Helical" evidence="7">
    <location>
        <begin position="219"/>
        <end position="239"/>
    </location>
</feature>
<dbReference type="GO" id="GO:0022857">
    <property type="term" value="F:transmembrane transporter activity"/>
    <property type="evidence" value="ECO:0007669"/>
    <property type="project" value="InterPro"/>
</dbReference>
<keyword evidence="2" id="KW-0813">Transport</keyword>
<keyword evidence="10" id="KW-1185">Reference proteome</keyword>
<evidence type="ECO:0000256" key="5">
    <source>
        <dbReference type="ARBA" id="ARBA00022989"/>
    </source>
</evidence>
<evidence type="ECO:0000256" key="1">
    <source>
        <dbReference type="ARBA" id="ARBA00004651"/>
    </source>
</evidence>
<dbReference type="PROSITE" id="PS50850">
    <property type="entry name" value="MFS"/>
    <property type="match status" value="1"/>
</dbReference>
<feature type="transmembrane region" description="Helical" evidence="7">
    <location>
        <begin position="401"/>
        <end position="427"/>
    </location>
</feature>
<evidence type="ECO:0000256" key="4">
    <source>
        <dbReference type="ARBA" id="ARBA00022692"/>
    </source>
</evidence>
<name>A0A4Q7L4M2_9PSEU</name>
<comment type="subcellular location">
    <subcellularLocation>
        <location evidence="1">Cell membrane</location>
        <topology evidence="1">Multi-pass membrane protein</topology>
    </subcellularLocation>
</comment>
<feature type="domain" description="Major facilitator superfamily (MFS) profile" evidence="8">
    <location>
        <begin position="7"/>
        <end position="441"/>
    </location>
</feature>
<evidence type="ECO:0000313" key="10">
    <source>
        <dbReference type="Proteomes" id="UP000294257"/>
    </source>
</evidence>
<dbReference type="PANTHER" id="PTHR42718">
    <property type="entry name" value="MAJOR FACILITATOR SUPERFAMILY MULTIDRUG TRANSPORTER MFSC"/>
    <property type="match status" value="1"/>
</dbReference>
<keyword evidence="3" id="KW-1003">Cell membrane</keyword>
<feature type="transmembrane region" description="Helical" evidence="7">
    <location>
        <begin position="43"/>
        <end position="61"/>
    </location>
</feature>
<dbReference type="EMBL" id="SGWQ01000001">
    <property type="protein sequence ID" value="RZS44578.1"/>
    <property type="molecule type" value="Genomic_DNA"/>
</dbReference>
<evidence type="ECO:0000256" key="2">
    <source>
        <dbReference type="ARBA" id="ARBA00022448"/>
    </source>
</evidence>
<dbReference type="AlphaFoldDB" id="A0A4Q7L4M2"/>
<dbReference type="PANTHER" id="PTHR42718:SF46">
    <property type="entry name" value="BLR6921 PROTEIN"/>
    <property type="match status" value="1"/>
</dbReference>
<feature type="transmembrane region" description="Helical" evidence="7">
    <location>
        <begin position="325"/>
        <end position="343"/>
    </location>
</feature>
<feature type="transmembrane region" description="Helical" evidence="7">
    <location>
        <begin position="133"/>
        <end position="154"/>
    </location>
</feature>
<feature type="transmembrane region" description="Helical" evidence="7">
    <location>
        <begin position="73"/>
        <end position="92"/>
    </location>
</feature>
<dbReference type="OrthoDB" id="4325372at2"/>
<evidence type="ECO:0000259" key="8">
    <source>
        <dbReference type="PROSITE" id="PS50850"/>
    </source>
</evidence>
<dbReference type="Gene3D" id="1.20.1250.20">
    <property type="entry name" value="MFS general substrate transporter like domains"/>
    <property type="match status" value="1"/>
</dbReference>
<feature type="transmembrane region" description="Helical" evidence="7">
    <location>
        <begin position="98"/>
        <end position="121"/>
    </location>
</feature>
<dbReference type="CDD" id="cd17321">
    <property type="entry name" value="MFS_MMR_MDR_like"/>
    <property type="match status" value="1"/>
</dbReference>
<accession>A0A4Q7L4M2</accession>
<feature type="transmembrane region" description="Helical" evidence="7">
    <location>
        <begin position="292"/>
        <end position="313"/>
    </location>
</feature>
<dbReference type="GO" id="GO:0005886">
    <property type="term" value="C:plasma membrane"/>
    <property type="evidence" value="ECO:0007669"/>
    <property type="project" value="UniProtKB-SubCell"/>
</dbReference>
<evidence type="ECO:0000256" key="3">
    <source>
        <dbReference type="ARBA" id="ARBA00022475"/>
    </source>
</evidence>
<dbReference type="Proteomes" id="UP000294257">
    <property type="component" value="Unassembled WGS sequence"/>
</dbReference>
<proteinExistence type="predicted"/>
<feature type="transmembrane region" description="Helical" evidence="7">
    <location>
        <begin position="160"/>
        <end position="182"/>
    </location>
</feature>
<evidence type="ECO:0000313" key="9">
    <source>
        <dbReference type="EMBL" id="RZS44578.1"/>
    </source>
</evidence>